<dbReference type="EMBL" id="LSMT01000275">
    <property type="protein sequence ID" value="PFX21489.1"/>
    <property type="molecule type" value="Genomic_DNA"/>
</dbReference>
<evidence type="ECO:0000256" key="4">
    <source>
        <dbReference type="SAM" id="Phobius"/>
    </source>
</evidence>
<dbReference type="Pfam" id="PF00020">
    <property type="entry name" value="TNFR_c6"/>
    <property type="match status" value="1"/>
</dbReference>
<evidence type="ECO:0000256" key="1">
    <source>
        <dbReference type="ARBA" id="ARBA00001968"/>
    </source>
</evidence>
<evidence type="ECO:0000256" key="3">
    <source>
        <dbReference type="PROSITE-ProRule" id="PRU00206"/>
    </source>
</evidence>
<evidence type="ECO:0000259" key="5">
    <source>
        <dbReference type="PROSITE" id="PS50050"/>
    </source>
</evidence>
<keyword evidence="7" id="KW-1185">Reference proteome</keyword>
<dbReference type="AlphaFoldDB" id="A0A2B4RXG4"/>
<keyword evidence="4" id="KW-0812">Transmembrane</keyword>
<accession>A0A2B4RXG4</accession>
<dbReference type="SMART" id="SM00208">
    <property type="entry name" value="TNFR"/>
    <property type="match status" value="2"/>
</dbReference>
<sequence>MCSFQETREALLLAFDSGVIDEKEFVLLYEESTSKNPSFGYEDYEKFDLNSIDPATCKADFRVEKNDLFMLKEALNIPDRIVCHQRSICDGMEALCMVLKRLAYPCRYSDMIPLFARPVPVISMLTNEVIDYIYDNHHHRITAWNQDLLMPLKLEAYAAAVHDKGGALNNCFGFIDGTVRPICRPGEHQRIVYNGHKRVHAIKFQSVTLPNGIIAQLFGPVEGRKHDSGMLADSGLLQQLSQYAFSSTGDPMCLYGDPAYPLRIHLQAPFRNAVLTPQMHFFNESMSSVRESVEWLFADIVNYFKFLDFKKNLKLQLSAVGKFYIVAAILRNALTCISCRWNQLTISSTNGVECRPCPKCPEGQGMVPQCGSLVDTNVTVECVQCKPGESYSDKHDISSCKPCTICDPNEETISPCTATKNAVCGECNAGFYRATTGDCKPCMRCCADNKDEDIEKQCKAQTNLPANQICRYDVNTINCAPTAYRTTAPTVLVSTAPAIAHDKMAARSEDGGRASTIWLVAVVACVAFTACVSFGVLLFVCYRKQFLSQYLCYSRRHADGGAVISAPIQAECLQPLSPPIVTGSDSPKLQMV</sequence>
<dbReference type="PROSITE" id="PS00652">
    <property type="entry name" value="TNFR_NGFR_1"/>
    <property type="match status" value="1"/>
</dbReference>
<gene>
    <name evidence="6" type="ORF">AWC38_SpisGene14026</name>
</gene>
<dbReference type="CDD" id="cd00185">
    <property type="entry name" value="TNFRSF"/>
    <property type="match status" value="1"/>
</dbReference>
<keyword evidence="3" id="KW-1015">Disulfide bond</keyword>
<comment type="caution">
    <text evidence="6">The sequence shown here is derived from an EMBL/GenBank/DDBJ whole genome shotgun (WGS) entry which is preliminary data.</text>
</comment>
<feature type="disulfide bond" evidence="3">
    <location>
        <begin position="403"/>
        <end position="416"/>
    </location>
</feature>
<feature type="disulfide bond" evidence="3">
    <location>
        <begin position="406"/>
        <end position="424"/>
    </location>
</feature>
<dbReference type="Pfam" id="PF13359">
    <property type="entry name" value="DDE_Tnp_4"/>
    <property type="match status" value="1"/>
</dbReference>
<protein>
    <recommendedName>
        <fullName evidence="5">TNFR-Cys domain-containing protein</fullName>
    </recommendedName>
</protein>
<name>A0A2B4RXG4_STYPI</name>
<dbReference type="GO" id="GO:0046872">
    <property type="term" value="F:metal ion binding"/>
    <property type="evidence" value="ECO:0007669"/>
    <property type="project" value="UniProtKB-KW"/>
</dbReference>
<dbReference type="InterPro" id="IPR027806">
    <property type="entry name" value="HARBI1_dom"/>
</dbReference>
<keyword evidence="2" id="KW-0479">Metal-binding</keyword>
<reference evidence="7" key="1">
    <citation type="journal article" date="2017" name="bioRxiv">
        <title>Comparative analysis of the genomes of Stylophora pistillata and Acropora digitifera provides evidence for extensive differences between species of corals.</title>
        <authorList>
            <person name="Voolstra C.R."/>
            <person name="Li Y."/>
            <person name="Liew Y.J."/>
            <person name="Baumgarten S."/>
            <person name="Zoccola D."/>
            <person name="Flot J.-F."/>
            <person name="Tambutte S."/>
            <person name="Allemand D."/>
            <person name="Aranda M."/>
        </authorList>
    </citation>
    <scope>NUCLEOTIDE SEQUENCE [LARGE SCALE GENOMIC DNA]</scope>
</reference>
<keyword evidence="4" id="KW-1133">Transmembrane helix</keyword>
<dbReference type="InterPro" id="IPR001368">
    <property type="entry name" value="TNFR/NGFR_Cys_rich_reg"/>
</dbReference>
<dbReference type="PANTHER" id="PTHR34615:SF1">
    <property type="entry name" value="PX DOMAIN-CONTAINING PROTEIN"/>
    <property type="match status" value="1"/>
</dbReference>
<dbReference type="PROSITE" id="PS50050">
    <property type="entry name" value="TNFR_NGFR_2"/>
    <property type="match status" value="1"/>
</dbReference>
<organism evidence="6 7">
    <name type="scientific">Stylophora pistillata</name>
    <name type="common">Smooth cauliflower coral</name>
    <dbReference type="NCBI Taxonomy" id="50429"/>
    <lineage>
        <taxon>Eukaryota</taxon>
        <taxon>Metazoa</taxon>
        <taxon>Cnidaria</taxon>
        <taxon>Anthozoa</taxon>
        <taxon>Hexacorallia</taxon>
        <taxon>Scleractinia</taxon>
        <taxon>Astrocoeniina</taxon>
        <taxon>Pocilloporidae</taxon>
        <taxon>Stylophora</taxon>
    </lineage>
</organism>
<dbReference type="Proteomes" id="UP000225706">
    <property type="component" value="Unassembled WGS sequence"/>
</dbReference>
<evidence type="ECO:0000313" key="6">
    <source>
        <dbReference type="EMBL" id="PFX21489.1"/>
    </source>
</evidence>
<dbReference type="Gene3D" id="2.10.50.10">
    <property type="entry name" value="Tumor Necrosis Factor Receptor, subunit A, domain 2"/>
    <property type="match status" value="2"/>
</dbReference>
<evidence type="ECO:0000313" key="7">
    <source>
        <dbReference type="Proteomes" id="UP000225706"/>
    </source>
</evidence>
<keyword evidence="4" id="KW-0472">Membrane</keyword>
<feature type="disulfide bond" evidence="3">
    <location>
        <begin position="385"/>
        <end position="400"/>
    </location>
</feature>
<dbReference type="OrthoDB" id="5986591at2759"/>
<feature type="transmembrane region" description="Helical" evidence="4">
    <location>
        <begin position="517"/>
        <end position="540"/>
    </location>
</feature>
<comment type="cofactor">
    <cofactor evidence="1">
        <name>a divalent metal cation</name>
        <dbReference type="ChEBI" id="CHEBI:60240"/>
    </cofactor>
</comment>
<proteinExistence type="predicted"/>
<feature type="repeat" description="TNFR-Cys" evidence="3">
    <location>
        <begin position="384"/>
        <end position="424"/>
    </location>
</feature>
<feature type="domain" description="TNFR-Cys" evidence="5">
    <location>
        <begin position="384"/>
        <end position="424"/>
    </location>
</feature>
<evidence type="ECO:0000256" key="2">
    <source>
        <dbReference type="ARBA" id="ARBA00022723"/>
    </source>
</evidence>
<dbReference type="PANTHER" id="PTHR34615">
    <property type="entry name" value="PX DOMAIN-CONTAINING PROTEIN"/>
    <property type="match status" value="1"/>
</dbReference>